<dbReference type="SUPFAM" id="SSF158472">
    <property type="entry name" value="HAMP domain-like"/>
    <property type="match status" value="1"/>
</dbReference>
<gene>
    <name evidence="18" type="ORF">C8P63_107121</name>
</gene>
<feature type="domain" description="Histidine kinase" evidence="16">
    <location>
        <begin position="490"/>
        <end position="592"/>
    </location>
</feature>
<evidence type="ECO:0000313" key="19">
    <source>
        <dbReference type="Proteomes" id="UP000244240"/>
    </source>
</evidence>
<evidence type="ECO:0000256" key="8">
    <source>
        <dbReference type="ARBA" id="ARBA00022741"/>
    </source>
</evidence>
<evidence type="ECO:0000256" key="13">
    <source>
        <dbReference type="ARBA" id="ARBA00023136"/>
    </source>
</evidence>
<evidence type="ECO:0000256" key="2">
    <source>
        <dbReference type="ARBA" id="ARBA00004651"/>
    </source>
</evidence>
<dbReference type="CDD" id="cd12912">
    <property type="entry name" value="PDC2_MCP_like"/>
    <property type="match status" value="1"/>
</dbReference>
<feature type="domain" description="HAMP" evidence="17">
    <location>
        <begin position="327"/>
        <end position="379"/>
    </location>
</feature>
<evidence type="ECO:0000259" key="16">
    <source>
        <dbReference type="PROSITE" id="PS50109"/>
    </source>
</evidence>
<keyword evidence="13 15" id="KW-0472">Membrane</keyword>
<dbReference type="Gene3D" id="6.10.340.10">
    <property type="match status" value="1"/>
</dbReference>
<dbReference type="GO" id="GO:0005886">
    <property type="term" value="C:plasma membrane"/>
    <property type="evidence" value="ECO:0007669"/>
    <property type="project" value="UniProtKB-SubCell"/>
</dbReference>
<keyword evidence="6" id="KW-0808">Transferase</keyword>
<keyword evidence="12" id="KW-0902">Two-component regulatory system</keyword>
<evidence type="ECO:0000256" key="4">
    <source>
        <dbReference type="ARBA" id="ARBA00022475"/>
    </source>
</evidence>
<dbReference type="InterPro" id="IPR003594">
    <property type="entry name" value="HATPase_dom"/>
</dbReference>
<keyword evidence="5" id="KW-0597">Phosphoprotein</keyword>
<dbReference type="PANTHER" id="PTHR34220">
    <property type="entry name" value="SENSOR HISTIDINE KINASE YPDA"/>
    <property type="match status" value="1"/>
</dbReference>
<evidence type="ECO:0000256" key="5">
    <source>
        <dbReference type="ARBA" id="ARBA00022553"/>
    </source>
</evidence>
<dbReference type="GO" id="GO:0000155">
    <property type="term" value="F:phosphorelay sensor kinase activity"/>
    <property type="evidence" value="ECO:0007669"/>
    <property type="project" value="InterPro"/>
</dbReference>
<dbReference type="Proteomes" id="UP000244240">
    <property type="component" value="Unassembled WGS sequence"/>
</dbReference>
<evidence type="ECO:0000256" key="14">
    <source>
        <dbReference type="SAM" id="Coils"/>
    </source>
</evidence>
<feature type="transmembrane region" description="Helical" evidence="15">
    <location>
        <begin position="306"/>
        <end position="326"/>
    </location>
</feature>
<evidence type="ECO:0000256" key="3">
    <source>
        <dbReference type="ARBA" id="ARBA00012438"/>
    </source>
</evidence>
<dbReference type="SMART" id="SM00304">
    <property type="entry name" value="HAMP"/>
    <property type="match status" value="1"/>
</dbReference>
<comment type="caution">
    <text evidence="18">The sequence shown here is derived from an EMBL/GenBank/DDBJ whole genome shotgun (WGS) entry which is preliminary data.</text>
</comment>
<dbReference type="InterPro" id="IPR010559">
    <property type="entry name" value="Sig_transdc_His_kin_internal"/>
</dbReference>
<dbReference type="Gene3D" id="3.30.565.10">
    <property type="entry name" value="Histidine kinase-like ATPase, C-terminal domain"/>
    <property type="match status" value="1"/>
</dbReference>
<evidence type="ECO:0000256" key="1">
    <source>
        <dbReference type="ARBA" id="ARBA00000085"/>
    </source>
</evidence>
<dbReference type="RefSeq" id="WP_108022618.1">
    <property type="nucleotide sequence ID" value="NZ_QBKR01000007.1"/>
</dbReference>
<name>A0A2T6BZ49_9BACL</name>
<keyword evidence="9 18" id="KW-0418">Kinase</keyword>
<evidence type="ECO:0000256" key="10">
    <source>
        <dbReference type="ARBA" id="ARBA00022840"/>
    </source>
</evidence>
<dbReference type="Pfam" id="PF02518">
    <property type="entry name" value="HATPase_c"/>
    <property type="match status" value="1"/>
</dbReference>
<evidence type="ECO:0000256" key="7">
    <source>
        <dbReference type="ARBA" id="ARBA00022692"/>
    </source>
</evidence>
<dbReference type="InterPro" id="IPR036890">
    <property type="entry name" value="HATPase_C_sf"/>
</dbReference>
<evidence type="ECO:0000256" key="11">
    <source>
        <dbReference type="ARBA" id="ARBA00022989"/>
    </source>
</evidence>
<evidence type="ECO:0000256" key="12">
    <source>
        <dbReference type="ARBA" id="ARBA00023012"/>
    </source>
</evidence>
<evidence type="ECO:0000259" key="17">
    <source>
        <dbReference type="PROSITE" id="PS50885"/>
    </source>
</evidence>
<dbReference type="SUPFAM" id="SSF55874">
    <property type="entry name" value="ATPase domain of HSP90 chaperone/DNA topoisomerase II/histidine kinase"/>
    <property type="match status" value="1"/>
</dbReference>
<evidence type="ECO:0000313" key="18">
    <source>
        <dbReference type="EMBL" id="PTX61326.1"/>
    </source>
</evidence>
<keyword evidence="4" id="KW-1003">Cell membrane</keyword>
<comment type="subcellular location">
    <subcellularLocation>
        <location evidence="2">Cell membrane</location>
        <topology evidence="2">Multi-pass membrane protein</topology>
    </subcellularLocation>
</comment>
<evidence type="ECO:0000256" key="15">
    <source>
        <dbReference type="SAM" id="Phobius"/>
    </source>
</evidence>
<accession>A0A2T6BZ49</accession>
<keyword evidence="7 15" id="KW-0812">Transmembrane</keyword>
<keyword evidence="14" id="KW-0175">Coiled coil</keyword>
<feature type="transmembrane region" description="Helical" evidence="15">
    <location>
        <begin position="12"/>
        <end position="36"/>
    </location>
</feature>
<dbReference type="EMBL" id="QBKR01000007">
    <property type="protein sequence ID" value="PTX61326.1"/>
    <property type="molecule type" value="Genomic_DNA"/>
</dbReference>
<protein>
    <recommendedName>
        <fullName evidence="3">histidine kinase</fullName>
        <ecNumber evidence="3">2.7.13.3</ecNumber>
    </recommendedName>
</protein>
<dbReference type="PROSITE" id="PS50109">
    <property type="entry name" value="HIS_KIN"/>
    <property type="match status" value="1"/>
</dbReference>
<dbReference type="EC" id="2.7.13.3" evidence="3"/>
<dbReference type="InterPro" id="IPR050640">
    <property type="entry name" value="Bact_2-comp_sensor_kinase"/>
</dbReference>
<dbReference type="AlphaFoldDB" id="A0A2T6BZ49"/>
<dbReference type="CDD" id="cd06225">
    <property type="entry name" value="HAMP"/>
    <property type="match status" value="1"/>
</dbReference>
<dbReference type="SMART" id="SM00387">
    <property type="entry name" value="HATPase_c"/>
    <property type="match status" value="1"/>
</dbReference>
<evidence type="ECO:0000256" key="6">
    <source>
        <dbReference type="ARBA" id="ARBA00022679"/>
    </source>
</evidence>
<reference evidence="18 19" key="1">
    <citation type="submission" date="2018-04" db="EMBL/GenBank/DDBJ databases">
        <title>Genomic Encyclopedia of Archaeal and Bacterial Type Strains, Phase II (KMG-II): from individual species to whole genera.</title>
        <authorList>
            <person name="Goeker M."/>
        </authorList>
    </citation>
    <scope>NUCLEOTIDE SEQUENCE [LARGE SCALE GENOMIC DNA]</scope>
    <source>
        <strain evidence="18 19">DSM 45787</strain>
    </source>
</reference>
<evidence type="ECO:0000256" key="9">
    <source>
        <dbReference type="ARBA" id="ARBA00022777"/>
    </source>
</evidence>
<sequence length="599" mass="67565">MGIYTLFKNRIAVKMVVAFLLVILLPTSFTSILFYVTSSNIVNQNVRESSVQIAEQSAQNLSNIVQIGNDTSNLVYSNMKIQQAVLDDSKDGIGLDEREENNQYVTEFLNQVMYANSMVKIIYVFKPEGTSWGSGTFSQAKLSQHSLNELDWVNASERADGELVWMGLQYDRFSGAGTNTDLVLPVARVLKDFSNMNNVGYVLVSLDGKVILEKIKGLKLGETGRFFVVDQTGKVMIDNNLENVNKTIQNDALFHHVVHNNKAEFEFEMNDEPYYGVKQPIENGWTMVGIVPVREITKQLDDVQKLILLSSIGFTALAVVIGLFIAGKMTRPIKQLTTQMKRVEEGNLTARTSIHSSDEIGIMSIQFNQMINRIEQLLEKVRTEQSQKQEAELRALKHRINPHFLFNTLSTIRWLVKFNQNKQADEALTALNRLMEANMGKKGPFITVEEELDFIEKYIDILQIRYDSTFHLLIDVPREVKEFRIPRMLLQPIVENAVFHGIVPTGRAGTISISAHRDSKQVRFDIHDNGSGLTQTKLQKIEQADRSSQLFGIGLKHVYESVQLYFPGGSDVAIKSRQGQGTTVTIILKKQHETGGVDV</sequence>
<organism evidence="18 19">
    <name type="scientific">Melghirimyces profundicolus</name>
    <dbReference type="NCBI Taxonomy" id="1242148"/>
    <lineage>
        <taxon>Bacteria</taxon>
        <taxon>Bacillati</taxon>
        <taxon>Bacillota</taxon>
        <taxon>Bacilli</taxon>
        <taxon>Bacillales</taxon>
        <taxon>Thermoactinomycetaceae</taxon>
        <taxon>Melghirimyces</taxon>
    </lineage>
</organism>
<keyword evidence="19" id="KW-1185">Reference proteome</keyword>
<keyword evidence="10" id="KW-0067">ATP-binding</keyword>
<feature type="coiled-coil region" evidence="14">
    <location>
        <begin position="367"/>
        <end position="394"/>
    </location>
</feature>
<dbReference type="InterPro" id="IPR005467">
    <property type="entry name" value="His_kinase_dom"/>
</dbReference>
<proteinExistence type="predicted"/>
<dbReference type="InterPro" id="IPR003660">
    <property type="entry name" value="HAMP_dom"/>
</dbReference>
<dbReference type="PANTHER" id="PTHR34220:SF11">
    <property type="entry name" value="SENSOR PROTEIN KINASE HPTS"/>
    <property type="match status" value="1"/>
</dbReference>
<dbReference type="GO" id="GO:0005524">
    <property type="term" value="F:ATP binding"/>
    <property type="evidence" value="ECO:0007669"/>
    <property type="project" value="UniProtKB-KW"/>
</dbReference>
<keyword evidence="11 15" id="KW-1133">Transmembrane helix</keyword>
<dbReference type="Gene3D" id="3.30.450.20">
    <property type="entry name" value="PAS domain"/>
    <property type="match status" value="1"/>
</dbReference>
<keyword evidence="8" id="KW-0547">Nucleotide-binding</keyword>
<dbReference type="Pfam" id="PF00672">
    <property type="entry name" value="HAMP"/>
    <property type="match status" value="1"/>
</dbReference>
<dbReference type="PROSITE" id="PS50885">
    <property type="entry name" value="HAMP"/>
    <property type="match status" value="1"/>
</dbReference>
<comment type="catalytic activity">
    <reaction evidence="1">
        <text>ATP + protein L-histidine = ADP + protein N-phospho-L-histidine.</text>
        <dbReference type="EC" id="2.7.13.3"/>
    </reaction>
</comment>
<dbReference type="OrthoDB" id="9776552at2"/>
<dbReference type="Pfam" id="PF06580">
    <property type="entry name" value="His_kinase"/>
    <property type="match status" value="1"/>
</dbReference>